<dbReference type="OrthoDB" id="6145340at2759"/>
<evidence type="ECO:0000313" key="2">
    <source>
        <dbReference type="Proteomes" id="UP000683360"/>
    </source>
</evidence>
<organism evidence="1 2">
    <name type="scientific">Mytilus edulis</name>
    <name type="common">Blue mussel</name>
    <dbReference type="NCBI Taxonomy" id="6550"/>
    <lineage>
        <taxon>Eukaryota</taxon>
        <taxon>Metazoa</taxon>
        <taxon>Spiralia</taxon>
        <taxon>Lophotrochozoa</taxon>
        <taxon>Mollusca</taxon>
        <taxon>Bivalvia</taxon>
        <taxon>Autobranchia</taxon>
        <taxon>Pteriomorphia</taxon>
        <taxon>Mytilida</taxon>
        <taxon>Mytiloidea</taxon>
        <taxon>Mytilidae</taxon>
        <taxon>Mytilinae</taxon>
        <taxon>Mytilus</taxon>
    </lineage>
</organism>
<sequence>MTSDQAGFIWIADNEQNIKQIEMTENVQTLQSTQLDVAIEEIRCLTNNQIIFTSSTKIMQLKNYEVSELIDFDPSEPSTIHVSYENEIIVGFYHQKTKEKRDKPVISRLELNGKSKQVYKNYETRLLQNELVRSCTTFENGNISYIDSCLTDLKGCVVNIDNNGVVQWKYNGNSVLNVNDHPFYPLEILTTRSNNLLISDKYEGALHIITQMGSLLTIVDVTHIGLSLPSLMTIDISGTLWIKSNAVNQSRLCAMDYSGF</sequence>
<gene>
    <name evidence="1" type="ORF">MEDL_18560</name>
</gene>
<dbReference type="Proteomes" id="UP000683360">
    <property type="component" value="Unassembled WGS sequence"/>
</dbReference>
<evidence type="ECO:0000313" key="1">
    <source>
        <dbReference type="EMBL" id="CAG2204090.1"/>
    </source>
</evidence>
<comment type="caution">
    <text evidence="1">The sequence shown here is derived from an EMBL/GenBank/DDBJ whole genome shotgun (WGS) entry which is preliminary data.</text>
</comment>
<protein>
    <submittedName>
        <fullName evidence="1">Uncharacterized protein</fullName>
    </submittedName>
</protein>
<proteinExistence type="predicted"/>
<dbReference type="SUPFAM" id="SSF101898">
    <property type="entry name" value="NHL repeat"/>
    <property type="match status" value="1"/>
</dbReference>
<accession>A0A8S3R4Q6</accession>
<dbReference type="AlphaFoldDB" id="A0A8S3R4Q6"/>
<reference evidence="1" key="1">
    <citation type="submission" date="2021-03" db="EMBL/GenBank/DDBJ databases">
        <authorList>
            <person name="Bekaert M."/>
        </authorList>
    </citation>
    <scope>NUCLEOTIDE SEQUENCE</scope>
</reference>
<keyword evidence="2" id="KW-1185">Reference proteome</keyword>
<dbReference type="EMBL" id="CAJPWZ010000937">
    <property type="protein sequence ID" value="CAG2204090.1"/>
    <property type="molecule type" value="Genomic_DNA"/>
</dbReference>
<name>A0A8S3R4Q6_MYTED</name>